<dbReference type="Pfam" id="PF13304">
    <property type="entry name" value="AAA_21"/>
    <property type="match status" value="1"/>
</dbReference>
<dbReference type="EMBL" id="JAVDTT010000003">
    <property type="protein sequence ID" value="MDR6842530.1"/>
    <property type="molecule type" value="Genomic_DNA"/>
</dbReference>
<evidence type="ECO:0000259" key="1">
    <source>
        <dbReference type="Pfam" id="PF13304"/>
    </source>
</evidence>
<name>A0ABU1RUT0_9GAMM</name>
<proteinExistence type="predicted"/>
<keyword evidence="3" id="KW-1185">Reference proteome</keyword>
<feature type="domain" description="ATPase AAA-type core" evidence="1">
    <location>
        <begin position="30"/>
        <end position="367"/>
    </location>
</feature>
<dbReference type="SUPFAM" id="SSF52540">
    <property type="entry name" value="P-loop containing nucleoside triphosphate hydrolases"/>
    <property type="match status" value="1"/>
</dbReference>
<dbReference type="InterPro" id="IPR014555">
    <property type="entry name" value="RecF-like"/>
</dbReference>
<dbReference type="Proteomes" id="UP001254759">
    <property type="component" value="Unassembled WGS sequence"/>
</dbReference>
<evidence type="ECO:0000313" key="3">
    <source>
        <dbReference type="Proteomes" id="UP001254759"/>
    </source>
</evidence>
<evidence type="ECO:0000313" key="2">
    <source>
        <dbReference type="EMBL" id="MDR6842530.1"/>
    </source>
</evidence>
<dbReference type="PANTHER" id="PTHR32182:SF22">
    <property type="entry name" value="ATP-DEPENDENT ENDONUCLEASE, OLD FAMILY-RELATED"/>
    <property type="match status" value="1"/>
</dbReference>
<accession>A0ABU1RUT0</accession>
<dbReference type="Gene3D" id="3.40.50.300">
    <property type="entry name" value="P-loop containing nucleotide triphosphate hydrolases"/>
    <property type="match status" value="2"/>
</dbReference>
<dbReference type="InterPro" id="IPR003959">
    <property type="entry name" value="ATPase_AAA_core"/>
</dbReference>
<comment type="caution">
    <text evidence="2">The sequence shown here is derived from an EMBL/GenBank/DDBJ whole genome shotgun (WGS) entry which is preliminary data.</text>
</comment>
<dbReference type="PIRSF" id="PIRSF029347">
    <property type="entry name" value="RecF"/>
    <property type="match status" value="1"/>
</dbReference>
<dbReference type="RefSeq" id="WP_310094655.1">
    <property type="nucleotide sequence ID" value="NZ_JAVDTT010000003.1"/>
</dbReference>
<reference evidence="2 3" key="1">
    <citation type="submission" date="2023-07" db="EMBL/GenBank/DDBJ databases">
        <title>Sorghum-associated microbial communities from plants grown in Nebraska, USA.</title>
        <authorList>
            <person name="Schachtman D."/>
        </authorList>
    </citation>
    <scope>NUCLEOTIDE SEQUENCE [LARGE SCALE GENOMIC DNA]</scope>
    <source>
        <strain evidence="2 3">BE107</strain>
    </source>
</reference>
<sequence>MNPAEKSRLNYVQMERFKGFEQARADLGDFTVIVGTNAAGKSNLRDALRFLHGLSRGYTLLETIGEKWIEGGVLQWKGLRGGIKEVVFSGANTFALEAGFRIDDATKKRAATYRIEVRVEDSGRVFVDREKLVVDGRGEFIFDSHPDSNPPSQPTDPHHFSVRLKKTPRAGFVGKTLSLLSDRPALTQLAESNQEVPRDVRTFCREVVDALASMRFLDLSPDQMRFPSVKGQKILGDRGENLSSVLELICQEESSKSALIKWIRELTPLDVVDFEFPSDQTGKILVQLKEANGRLTSAYSASDGTLRFLAMVGAFLGAEPARFYFFEELETGLHPTRLHLLLQLIERQSRSGLSQVVATTHSPQLLAFLEKQTLNATLVAYRAENTSDQRLIRLVDLPDAHEVLETQNISRLHAAGWLEDAVSFAITATDCDK</sequence>
<dbReference type="PANTHER" id="PTHR32182">
    <property type="entry name" value="DNA REPLICATION AND REPAIR PROTEIN RECF"/>
    <property type="match status" value="1"/>
</dbReference>
<dbReference type="InterPro" id="IPR027417">
    <property type="entry name" value="P-loop_NTPase"/>
</dbReference>
<organism evidence="2 3">
    <name type="scientific">Pseudoxanthomonas sacheonensis</name>
    <dbReference type="NCBI Taxonomy" id="443615"/>
    <lineage>
        <taxon>Bacteria</taxon>
        <taxon>Pseudomonadati</taxon>
        <taxon>Pseudomonadota</taxon>
        <taxon>Gammaproteobacteria</taxon>
        <taxon>Lysobacterales</taxon>
        <taxon>Lysobacteraceae</taxon>
        <taxon>Pseudoxanthomonas</taxon>
    </lineage>
</organism>
<protein>
    <submittedName>
        <fullName evidence="2">ATPase</fullName>
    </submittedName>
</protein>
<gene>
    <name evidence="2" type="ORF">J2W94_002824</name>
</gene>